<comment type="caution">
    <text evidence="1">The sequence shown here is derived from an EMBL/GenBank/DDBJ whole genome shotgun (WGS) entry which is preliminary data.</text>
</comment>
<sequence length="62" mass="6918">MHDTLGFFQSRLPPKSNGDKDFELLYSIDKELAAYGWLMNTGVKIVVVDLDQAAAWGLRMGS</sequence>
<dbReference type="STRING" id="42249.A0A317SS02"/>
<accession>A0A317SS02</accession>
<dbReference type="Proteomes" id="UP000246991">
    <property type="component" value="Unassembled WGS sequence"/>
</dbReference>
<dbReference type="EMBL" id="PYWC01000034">
    <property type="protein sequence ID" value="PWW76367.1"/>
    <property type="molecule type" value="Genomic_DNA"/>
</dbReference>
<organism evidence="1 2">
    <name type="scientific">Tuber magnatum</name>
    <name type="common">white Piedmont truffle</name>
    <dbReference type="NCBI Taxonomy" id="42249"/>
    <lineage>
        <taxon>Eukaryota</taxon>
        <taxon>Fungi</taxon>
        <taxon>Dikarya</taxon>
        <taxon>Ascomycota</taxon>
        <taxon>Pezizomycotina</taxon>
        <taxon>Pezizomycetes</taxon>
        <taxon>Pezizales</taxon>
        <taxon>Tuberaceae</taxon>
        <taxon>Tuber</taxon>
    </lineage>
</organism>
<dbReference type="Gene3D" id="3.30.450.70">
    <property type="match status" value="1"/>
</dbReference>
<evidence type="ECO:0000313" key="2">
    <source>
        <dbReference type="Proteomes" id="UP000246991"/>
    </source>
</evidence>
<dbReference type="AlphaFoldDB" id="A0A317SS02"/>
<reference evidence="1 2" key="1">
    <citation type="submission" date="2018-03" db="EMBL/GenBank/DDBJ databases">
        <title>Genomes of Pezizomycetes fungi and the evolution of truffles.</title>
        <authorList>
            <person name="Murat C."/>
            <person name="Payen T."/>
            <person name="Noel B."/>
            <person name="Kuo A."/>
            <person name="Martin F.M."/>
        </authorList>
    </citation>
    <scope>NUCLEOTIDE SEQUENCE [LARGE SCALE GENOMIC DNA]</scope>
    <source>
        <strain evidence="1">091103-1</strain>
    </source>
</reference>
<protein>
    <submittedName>
        <fullName evidence="1">Uncharacterized protein</fullName>
    </submittedName>
</protein>
<dbReference type="OrthoDB" id="18320at2759"/>
<keyword evidence="2" id="KW-1185">Reference proteome</keyword>
<name>A0A317SS02_9PEZI</name>
<evidence type="ECO:0000313" key="1">
    <source>
        <dbReference type="EMBL" id="PWW76367.1"/>
    </source>
</evidence>
<proteinExistence type="predicted"/>
<gene>
    <name evidence="1" type="ORF">C7212DRAFT_317665</name>
</gene>